<protein>
    <submittedName>
        <fullName evidence="5">Translation elongation factor Ts</fullName>
    </submittedName>
</protein>
<evidence type="ECO:0000313" key="5">
    <source>
        <dbReference type="EMBL" id="VBB69449.1"/>
    </source>
</evidence>
<keyword evidence="2 5" id="KW-0251">Elongation factor</keyword>
<dbReference type="FunFam" id="1.10.286.20:FF:000001">
    <property type="entry name" value="Elongation factor Ts"/>
    <property type="match status" value="1"/>
</dbReference>
<dbReference type="InterPro" id="IPR036402">
    <property type="entry name" value="EF-Ts_dimer_sf"/>
</dbReference>
<organism evidence="5">
    <name type="scientific">invertebrate metagenome</name>
    <dbReference type="NCBI Taxonomy" id="1711999"/>
    <lineage>
        <taxon>unclassified sequences</taxon>
        <taxon>metagenomes</taxon>
        <taxon>organismal metagenomes</taxon>
    </lineage>
</organism>
<dbReference type="FunFam" id="1.10.8.10:FF:000001">
    <property type="entry name" value="Elongation factor Ts"/>
    <property type="match status" value="1"/>
</dbReference>
<dbReference type="CDD" id="cd14275">
    <property type="entry name" value="UBA_EF-Ts"/>
    <property type="match status" value="1"/>
</dbReference>
<dbReference type="Pfam" id="PF00889">
    <property type="entry name" value="EF_TS"/>
    <property type="match status" value="1"/>
</dbReference>
<dbReference type="AlphaFoldDB" id="A0A484H5Z0"/>
<gene>
    <name evidence="5" type="ORF">RIEGSTA812A_PEG_922</name>
</gene>
<dbReference type="Gene3D" id="3.30.479.20">
    <property type="entry name" value="Elongation factor Ts, dimerisation domain"/>
    <property type="match status" value="2"/>
</dbReference>
<evidence type="ECO:0000256" key="1">
    <source>
        <dbReference type="ARBA" id="ARBA00005532"/>
    </source>
</evidence>
<dbReference type="InterPro" id="IPR018101">
    <property type="entry name" value="Transl_elong_Ts_CS"/>
</dbReference>
<sequence length="310" mass="33259">MAEISAALVQELRKKTSAGMMDCKKALAETAGDMESAVNWLRKAGITAAAQKAGRATVEGLVGVAAGTERRAAMVEVNVETDFVARHEIFQDFVHTLAKLTLTTSGDITEVQTLVYPGTGRTVAEELTHLIATIGENIRLCRTCVLSARDGVVASYVHNAVTPALGRIGVLVALEATGNRDGLAELGHRIAMHIAATSPQYIDIDSVDKTALARERDILTAQAHASGKPDSIIAQMVEGRLRKYYEEVVLLEQVYVIDGESRMAKVIKAASEEVGALIHVSGFNRFSLGEGANHAQRPFPAERIQGQTNE</sequence>
<feature type="domain" description="Translation elongation factor EFTs/EF1B dimerisation" evidence="4">
    <location>
        <begin position="72"/>
        <end position="290"/>
    </location>
</feature>
<dbReference type="PANTHER" id="PTHR11741:SF0">
    <property type="entry name" value="ELONGATION FACTOR TS, MITOCHONDRIAL"/>
    <property type="match status" value="1"/>
</dbReference>
<dbReference type="NCBIfam" id="TIGR00116">
    <property type="entry name" value="tsf"/>
    <property type="match status" value="1"/>
</dbReference>
<keyword evidence="3" id="KW-0648">Protein biosynthesis</keyword>
<name>A0A484H5Z0_9ZZZZ</name>
<dbReference type="SUPFAM" id="SSF54713">
    <property type="entry name" value="Elongation factor Ts (EF-Ts), dimerisation domain"/>
    <property type="match status" value="2"/>
</dbReference>
<evidence type="ECO:0000259" key="4">
    <source>
        <dbReference type="Pfam" id="PF00889"/>
    </source>
</evidence>
<dbReference type="Gene3D" id="1.10.8.10">
    <property type="entry name" value="DNA helicase RuvA subunit, C-terminal domain"/>
    <property type="match status" value="1"/>
</dbReference>
<dbReference type="GO" id="GO:0003746">
    <property type="term" value="F:translation elongation factor activity"/>
    <property type="evidence" value="ECO:0007669"/>
    <property type="project" value="UniProtKB-KW"/>
</dbReference>
<comment type="similarity">
    <text evidence="1">Belongs to the EF-Ts family.</text>
</comment>
<dbReference type="HAMAP" id="MF_00050">
    <property type="entry name" value="EF_Ts"/>
    <property type="match status" value="1"/>
</dbReference>
<evidence type="ECO:0000256" key="3">
    <source>
        <dbReference type="ARBA" id="ARBA00022917"/>
    </source>
</evidence>
<dbReference type="PANTHER" id="PTHR11741">
    <property type="entry name" value="ELONGATION FACTOR TS"/>
    <property type="match status" value="1"/>
</dbReference>
<dbReference type="SUPFAM" id="SSF46934">
    <property type="entry name" value="UBA-like"/>
    <property type="match status" value="1"/>
</dbReference>
<accession>A0A484H5Z0</accession>
<dbReference type="PROSITE" id="PS01127">
    <property type="entry name" value="EF_TS_2"/>
    <property type="match status" value="1"/>
</dbReference>
<dbReference type="EMBL" id="LR026963">
    <property type="protein sequence ID" value="VBB69449.1"/>
    <property type="molecule type" value="Genomic_DNA"/>
</dbReference>
<dbReference type="InterPro" id="IPR014039">
    <property type="entry name" value="Transl_elong_EFTs/EF1B_dimer"/>
</dbReference>
<dbReference type="InterPro" id="IPR001816">
    <property type="entry name" value="Transl_elong_EFTs/EF1B"/>
</dbReference>
<proteinExistence type="inferred from homology"/>
<reference evidence="5" key="1">
    <citation type="submission" date="2018-10" db="EMBL/GenBank/DDBJ databases">
        <authorList>
            <person name="Gruber-Vodicka H."/>
            <person name="Jaeckle O."/>
        </authorList>
    </citation>
    <scope>NUCLEOTIDE SEQUENCE</scope>
</reference>
<dbReference type="Gene3D" id="1.10.286.20">
    <property type="match status" value="1"/>
</dbReference>
<dbReference type="PROSITE" id="PS01126">
    <property type="entry name" value="EF_TS_1"/>
    <property type="match status" value="1"/>
</dbReference>
<evidence type="ECO:0000256" key="2">
    <source>
        <dbReference type="ARBA" id="ARBA00022768"/>
    </source>
</evidence>
<dbReference type="GO" id="GO:0005739">
    <property type="term" value="C:mitochondrion"/>
    <property type="evidence" value="ECO:0007669"/>
    <property type="project" value="GOC"/>
</dbReference>
<dbReference type="InterPro" id="IPR009060">
    <property type="entry name" value="UBA-like_sf"/>
</dbReference>
<dbReference type="GO" id="GO:0070125">
    <property type="term" value="P:mitochondrial translational elongation"/>
    <property type="evidence" value="ECO:0007669"/>
    <property type="project" value="TreeGrafter"/>
</dbReference>